<dbReference type="SUPFAM" id="SSF56176">
    <property type="entry name" value="FAD-binding/transporter-associated domain-like"/>
    <property type="match status" value="1"/>
</dbReference>
<dbReference type="Pfam" id="PF00941">
    <property type="entry name" value="FAD_binding_5"/>
    <property type="match status" value="1"/>
</dbReference>
<keyword evidence="3" id="KW-0560">Oxidoreductase</keyword>
<gene>
    <name evidence="5" type="ORF">M8H41_12575</name>
</gene>
<protein>
    <submittedName>
        <fullName evidence="5">Xanthine dehydrogenase family protein subunit M</fullName>
    </submittedName>
</protein>
<dbReference type="InterPro" id="IPR016167">
    <property type="entry name" value="FAD-bd_PCMH_sub1"/>
</dbReference>
<dbReference type="PANTHER" id="PTHR42659">
    <property type="entry name" value="XANTHINE DEHYDROGENASE SUBUNIT C-RELATED"/>
    <property type="match status" value="1"/>
</dbReference>
<dbReference type="RefSeq" id="WP_302048924.1">
    <property type="nucleotide sequence ID" value="NZ_JAMJEV010000009.1"/>
</dbReference>
<dbReference type="SUPFAM" id="SSF55447">
    <property type="entry name" value="CO dehydrogenase flavoprotein C-terminal domain-like"/>
    <property type="match status" value="1"/>
</dbReference>
<proteinExistence type="predicted"/>
<dbReference type="Gene3D" id="3.30.390.50">
    <property type="entry name" value="CO dehydrogenase flavoprotein, C-terminal domain"/>
    <property type="match status" value="1"/>
</dbReference>
<dbReference type="Gene3D" id="3.30.43.10">
    <property type="entry name" value="Uridine Diphospho-n-acetylenolpyruvylglucosamine Reductase, domain 2"/>
    <property type="match status" value="1"/>
</dbReference>
<dbReference type="Proteomes" id="UP001176021">
    <property type="component" value="Unassembled WGS sequence"/>
</dbReference>
<keyword evidence="2" id="KW-0274">FAD</keyword>
<organism evidence="5 6">
    <name type="scientific">Desulfosporosinus nitroreducens</name>
    <dbReference type="NCBI Taxonomy" id="2018668"/>
    <lineage>
        <taxon>Bacteria</taxon>
        <taxon>Bacillati</taxon>
        <taxon>Bacillota</taxon>
        <taxon>Clostridia</taxon>
        <taxon>Eubacteriales</taxon>
        <taxon>Desulfitobacteriaceae</taxon>
        <taxon>Desulfosporosinus</taxon>
    </lineage>
</organism>
<dbReference type="InterPro" id="IPR005107">
    <property type="entry name" value="CO_DH_flav_C"/>
</dbReference>
<dbReference type="SMART" id="SM01092">
    <property type="entry name" value="CO_deh_flav_C"/>
    <property type="match status" value="1"/>
</dbReference>
<reference evidence="5" key="1">
    <citation type="submission" date="2022-05" db="EMBL/GenBank/DDBJ databases">
        <title>Expanded diversity of anoxic marine methylotrophy in a Black Sea sulfate reducing microorganism.</title>
        <authorList>
            <person name="Fischer P.Q."/>
            <person name="Stams A.J.M."/>
            <person name="Villanueva L."/>
            <person name="Sousa D.Z."/>
        </authorList>
    </citation>
    <scope>NUCLEOTIDE SEQUENCE</scope>
    <source>
        <strain evidence="5">P130</strain>
    </source>
</reference>
<evidence type="ECO:0000256" key="3">
    <source>
        <dbReference type="ARBA" id="ARBA00023002"/>
    </source>
</evidence>
<evidence type="ECO:0000313" key="6">
    <source>
        <dbReference type="Proteomes" id="UP001176021"/>
    </source>
</evidence>
<keyword evidence="1" id="KW-0285">Flavoprotein</keyword>
<dbReference type="InterPro" id="IPR016169">
    <property type="entry name" value="FAD-bd_PCMH_sub2"/>
</dbReference>
<name>A0ABT8QS39_9FIRM</name>
<evidence type="ECO:0000256" key="2">
    <source>
        <dbReference type="ARBA" id="ARBA00022827"/>
    </source>
</evidence>
<evidence type="ECO:0000256" key="1">
    <source>
        <dbReference type="ARBA" id="ARBA00022630"/>
    </source>
</evidence>
<dbReference type="InterPro" id="IPR036683">
    <property type="entry name" value="CO_DH_flav_C_dom_sf"/>
</dbReference>
<dbReference type="EMBL" id="JAMJEV010000009">
    <property type="protein sequence ID" value="MDO0823682.1"/>
    <property type="molecule type" value="Genomic_DNA"/>
</dbReference>
<feature type="domain" description="FAD-binding PCMH-type" evidence="4">
    <location>
        <begin position="1"/>
        <end position="178"/>
    </location>
</feature>
<dbReference type="Gene3D" id="3.30.465.10">
    <property type="match status" value="1"/>
</dbReference>
<accession>A0ABT8QS39</accession>
<dbReference type="InterPro" id="IPR016166">
    <property type="entry name" value="FAD-bd_PCMH"/>
</dbReference>
<evidence type="ECO:0000259" key="4">
    <source>
        <dbReference type="PROSITE" id="PS51387"/>
    </source>
</evidence>
<dbReference type="Pfam" id="PF03450">
    <property type="entry name" value="CO_deh_flav_C"/>
    <property type="match status" value="1"/>
</dbReference>
<dbReference type="PANTHER" id="PTHR42659:SF2">
    <property type="entry name" value="XANTHINE DEHYDROGENASE SUBUNIT C-RELATED"/>
    <property type="match status" value="1"/>
</dbReference>
<sequence>MFLNHFEYFAPKTPAETLELVACLGSKAKILAGGTDLMVVMKAKAISPDYLIDINGVEEFKGIFCEQGKGAVIGTNTKLAEIQFSEAIQAKYPALAYAAGEVGSSQVRQMASLGGNSCNASPAAETPTPLVAMDAKVVLSSISGERELPLEEFILGVRVLDLAEGEMLTKFVLPEPKLKSACRYAYMGRRDAMEIDCVNMAVTIELEDDGEKVKNIKLVMGSVYPRPLVSKEVTALLVGQKLSDQLIEKAAEAAQGEAKPIDDIRASAEYRREIVKVLARRLIKEAYTDAKGV</sequence>
<dbReference type="InterPro" id="IPR036318">
    <property type="entry name" value="FAD-bd_PCMH-like_sf"/>
</dbReference>
<comment type="caution">
    <text evidence="5">The sequence shown here is derived from an EMBL/GenBank/DDBJ whole genome shotgun (WGS) entry which is preliminary data.</text>
</comment>
<evidence type="ECO:0000313" key="5">
    <source>
        <dbReference type="EMBL" id="MDO0823682.1"/>
    </source>
</evidence>
<keyword evidence="6" id="KW-1185">Reference proteome</keyword>
<dbReference type="PROSITE" id="PS51387">
    <property type="entry name" value="FAD_PCMH"/>
    <property type="match status" value="1"/>
</dbReference>
<dbReference type="InterPro" id="IPR002346">
    <property type="entry name" value="Mopterin_DH_FAD-bd"/>
</dbReference>
<dbReference type="InterPro" id="IPR051312">
    <property type="entry name" value="Diverse_Substr_Oxidored"/>
</dbReference>